<keyword evidence="3" id="KW-0804">Transcription</keyword>
<dbReference type="PANTHER" id="PTHR33154">
    <property type="entry name" value="TRANSCRIPTIONAL REGULATOR, ARSR FAMILY"/>
    <property type="match status" value="1"/>
</dbReference>
<dbReference type="RefSeq" id="WP_123610698.1">
    <property type="nucleotide sequence ID" value="NZ_RJVG01000014.1"/>
</dbReference>
<evidence type="ECO:0000256" key="2">
    <source>
        <dbReference type="ARBA" id="ARBA00023125"/>
    </source>
</evidence>
<dbReference type="InterPro" id="IPR011991">
    <property type="entry name" value="ArsR-like_HTH"/>
</dbReference>
<evidence type="ECO:0000259" key="4">
    <source>
        <dbReference type="PROSITE" id="PS50987"/>
    </source>
</evidence>
<dbReference type="InterPro" id="IPR051081">
    <property type="entry name" value="HTH_MetalResp_TranReg"/>
</dbReference>
<keyword evidence="2" id="KW-0238">DNA-binding</keyword>
<gene>
    <name evidence="5" type="ORF">EDD66_1144</name>
</gene>
<dbReference type="CDD" id="cd00090">
    <property type="entry name" value="HTH_ARSR"/>
    <property type="match status" value="1"/>
</dbReference>
<dbReference type="EMBL" id="RJVG01000014">
    <property type="protein sequence ID" value="ROR23397.1"/>
    <property type="molecule type" value="Genomic_DNA"/>
</dbReference>
<organism evidence="5 6">
    <name type="scientific">Mobilisporobacter senegalensis</name>
    <dbReference type="NCBI Taxonomy" id="1329262"/>
    <lineage>
        <taxon>Bacteria</taxon>
        <taxon>Bacillati</taxon>
        <taxon>Bacillota</taxon>
        <taxon>Clostridia</taxon>
        <taxon>Lachnospirales</taxon>
        <taxon>Lachnospiraceae</taxon>
        <taxon>Mobilisporobacter</taxon>
    </lineage>
</organism>
<dbReference type="InterPro" id="IPR036390">
    <property type="entry name" value="WH_DNA-bd_sf"/>
</dbReference>
<dbReference type="InterPro" id="IPR001845">
    <property type="entry name" value="HTH_ArsR_DNA-bd_dom"/>
</dbReference>
<name>A0A3N1XF18_9FIRM</name>
<keyword evidence="1" id="KW-0805">Transcription regulation</keyword>
<dbReference type="GO" id="GO:0003677">
    <property type="term" value="F:DNA binding"/>
    <property type="evidence" value="ECO:0007669"/>
    <property type="project" value="UniProtKB-KW"/>
</dbReference>
<keyword evidence="6" id="KW-1185">Reference proteome</keyword>
<dbReference type="PROSITE" id="PS50987">
    <property type="entry name" value="HTH_ARSR_2"/>
    <property type="match status" value="1"/>
</dbReference>
<reference evidence="5 6" key="1">
    <citation type="submission" date="2018-11" db="EMBL/GenBank/DDBJ databases">
        <title>Genomic Encyclopedia of Type Strains, Phase IV (KMG-IV): sequencing the most valuable type-strain genomes for metagenomic binning, comparative biology and taxonomic classification.</title>
        <authorList>
            <person name="Goeker M."/>
        </authorList>
    </citation>
    <scope>NUCLEOTIDE SEQUENCE [LARGE SCALE GENOMIC DNA]</scope>
    <source>
        <strain evidence="5 6">DSM 26537</strain>
    </source>
</reference>
<evidence type="ECO:0000313" key="5">
    <source>
        <dbReference type="EMBL" id="ROR23397.1"/>
    </source>
</evidence>
<comment type="caution">
    <text evidence="5">The sequence shown here is derived from an EMBL/GenBank/DDBJ whole genome shotgun (WGS) entry which is preliminary data.</text>
</comment>
<dbReference type="PRINTS" id="PR00778">
    <property type="entry name" value="HTHARSR"/>
</dbReference>
<dbReference type="SUPFAM" id="SSF46785">
    <property type="entry name" value="Winged helix' DNA-binding domain"/>
    <property type="match status" value="1"/>
</dbReference>
<protein>
    <submittedName>
        <fullName evidence="5">ArsR family transcriptional regulator</fullName>
    </submittedName>
</protein>
<evidence type="ECO:0000256" key="3">
    <source>
        <dbReference type="ARBA" id="ARBA00023163"/>
    </source>
</evidence>
<dbReference type="OrthoDB" id="9798835at2"/>
<dbReference type="SMART" id="SM00418">
    <property type="entry name" value="HTH_ARSR"/>
    <property type="match status" value="1"/>
</dbReference>
<proteinExistence type="predicted"/>
<evidence type="ECO:0000313" key="6">
    <source>
        <dbReference type="Proteomes" id="UP000273083"/>
    </source>
</evidence>
<feature type="domain" description="HTH arsR-type" evidence="4">
    <location>
        <begin position="1"/>
        <end position="90"/>
    </location>
</feature>
<dbReference type="Proteomes" id="UP000273083">
    <property type="component" value="Unassembled WGS sequence"/>
</dbReference>
<dbReference type="InterPro" id="IPR036388">
    <property type="entry name" value="WH-like_DNA-bd_sf"/>
</dbReference>
<dbReference type="Gene3D" id="1.10.10.10">
    <property type="entry name" value="Winged helix-like DNA-binding domain superfamily/Winged helix DNA-binding domain"/>
    <property type="match status" value="1"/>
</dbReference>
<dbReference type="GO" id="GO:0003700">
    <property type="term" value="F:DNA-binding transcription factor activity"/>
    <property type="evidence" value="ECO:0007669"/>
    <property type="project" value="InterPro"/>
</dbReference>
<dbReference type="PANTHER" id="PTHR33154:SF33">
    <property type="entry name" value="TRANSCRIPTIONAL REPRESSOR SDPR"/>
    <property type="match status" value="1"/>
</dbReference>
<dbReference type="Pfam" id="PF01022">
    <property type="entry name" value="HTH_5"/>
    <property type="match status" value="1"/>
</dbReference>
<evidence type="ECO:0000256" key="1">
    <source>
        <dbReference type="ARBA" id="ARBA00023015"/>
    </source>
</evidence>
<dbReference type="NCBIfam" id="NF033788">
    <property type="entry name" value="HTH_metalloreg"/>
    <property type="match status" value="1"/>
</dbReference>
<sequence length="125" mass="14310">MESIVQIFKALGDETRLKILIILANRKICGKGIAKHIQISEAAVSQHIKVLKEAGIIVGVKRGYYIHYELQKDILWDLVHFIEQISQTPVIMNCKMDMDIPNECRALCKSNRNSCCKRDRELKGE</sequence>
<dbReference type="AlphaFoldDB" id="A0A3N1XF18"/>
<accession>A0A3N1XF18</accession>